<dbReference type="Proteomes" id="UP000736328">
    <property type="component" value="Unassembled WGS sequence"/>
</dbReference>
<evidence type="ECO:0000313" key="2">
    <source>
        <dbReference type="Proteomes" id="UP000736328"/>
    </source>
</evidence>
<dbReference type="CDD" id="cd16377">
    <property type="entry name" value="23S_rRNA_IVP_like"/>
    <property type="match status" value="1"/>
</dbReference>
<dbReference type="Gene3D" id="1.20.1440.60">
    <property type="entry name" value="23S rRNA-intervening sequence"/>
    <property type="match status" value="1"/>
</dbReference>
<dbReference type="InterPro" id="IPR036583">
    <property type="entry name" value="23S_rRNA_IVS_sf"/>
</dbReference>
<dbReference type="NCBIfam" id="TIGR02436">
    <property type="entry name" value="four helix bundle protein"/>
    <property type="match status" value="1"/>
</dbReference>
<sequence>MERAHKKLDVWKMSIQLAKAVYDLTGRYPKEEQYGIISQMRRAATSVPANIAEGAARRSTKEFVQFLSIAGGSLSELDTFLELSLALGYIKAEEKSNIDGMITNVSKTLAGLIRSLAAKNN</sequence>
<evidence type="ECO:0000313" key="1">
    <source>
        <dbReference type="EMBL" id="MBI4726083.1"/>
    </source>
</evidence>
<dbReference type="AlphaFoldDB" id="A0A933ICR2"/>
<dbReference type="SUPFAM" id="SSF158446">
    <property type="entry name" value="IVS-encoded protein-like"/>
    <property type="match status" value="1"/>
</dbReference>
<proteinExistence type="predicted"/>
<dbReference type="Pfam" id="PF05635">
    <property type="entry name" value="23S_rRNA_IVP"/>
    <property type="match status" value="1"/>
</dbReference>
<dbReference type="PANTHER" id="PTHR38471">
    <property type="entry name" value="FOUR HELIX BUNDLE PROTEIN"/>
    <property type="match status" value="1"/>
</dbReference>
<dbReference type="InterPro" id="IPR012657">
    <property type="entry name" value="23S_rRNA-intervening_sequence"/>
</dbReference>
<dbReference type="EMBL" id="JACQXR010000030">
    <property type="protein sequence ID" value="MBI4726083.1"/>
    <property type="molecule type" value="Genomic_DNA"/>
</dbReference>
<reference evidence="1" key="1">
    <citation type="submission" date="2020-07" db="EMBL/GenBank/DDBJ databases">
        <title>Huge and variable diversity of episymbiotic CPR bacteria and DPANN archaea in groundwater ecosystems.</title>
        <authorList>
            <person name="He C.Y."/>
            <person name="Keren R."/>
            <person name="Whittaker M."/>
            <person name="Farag I.F."/>
            <person name="Doudna J."/>
            <person name="Cate J.H.D."/>
            <person name="Banfield J.F."/>
        </authorList>
    </citation>
    <scope>NUCLEOTIDE SEQUENCE</scope>
    <source>
        <strain evidence="1">NC_groundwater_1520_Pr4_B-0.1um_53_5</strain>
    </source>
</reference>
<comment type="caution">
    <text evidence="1">The sequence shown here is derived from an EMBL/GenBank/DDBJ whole genome shotgun (WGS) entry which is preliminary data.</text>
</comment>
<organism evidence="1 2">
    <name type="scientific">candidate division TA06 bacterium</name>
    <dbReference type="NCBI Taxonomy" id="2250710"/>
    <lineage>
        <taxon>Bacteria</taxon>
        <taxon>Bacteria division TA06</taxon>
    </lineage>
</organism>
<gene>
    <name evidence="1" type="ORF">HY768_02470</name>
</gene>
<name>A0A933ICR2_UNCT6</name>
<accession>A0A933ICR2</accession>
<protein>
    <submittedName>
        <fullName evidence="1">Four helix bundle protein</fullName>
    </submittedName>
</protein>
<dbReference type="PANTHER" id="PTHR38471:SF2">
    <property type="entry name" value="FOUR HELIX BUNDLE PROTEIN"/>
    <property type="match status" value="1"/>
</dbReference>